<sequence length="539" mass="61896">MKKLFYNGKVYVNRDEFQEAIYTEDEFIKEVGKSEDLLEKYSDSAIEKIDCNGKTVIPGLNDSHLHFMQFGESRNQVDIEAVKSIEEMIERCKIFMKKNPKRCEKGIHAIGWNQDLFVEDKRIPNRFDLDKISTEIPIVLERVCGHIVSSNTKVIEILGLTKDSPQYPDGEFLIGEDGYPSGVYTANACNFAKDVIPDFTLEERREMLIETMDYAISCGLTSVQSNDVGTTFMNGPVAFALLKDIYKENKKIRYRHQVCFNDFSEFEKYLTVGEFKSEDYKDNYLKLGPLKLFKDGSLGARTALMRKGYNDDKENYGLPWIKDEEMRKYVNLASENNLQVITHTIGDKAIEDTVKCYEESFKNGKNNLRHTLVHCQITDRELVERIAKDDICVMAQPIFLDYDMKIVEDRCGRDLASTSYAFKSLKDLGAHVAYGTDAPVENLNPFPNIYMAVTRKDKLGKPEGGFYPKECVDVYEAIDAYTVESAYVEFEEDIKGRIKKDFLADFVVLDRDIFTIDPMEIKEIKPLMTIVGGKIVYKR</sequence>
<proteinExistence type="predicted"/>
<dbReference type="Proteomes" id="UP000568273">
    <property type="component" value="Unassembled WGS sequence"/>
</dbReference>
<evidence type="ECO:0000313" key="2">
    <source>
        <dbReference type="EMBL" id="NMW85646.1"/>
    </source>
</evidence>
<dbReference type="RefSeq" id="WP_169969798.1">
    <property type="nucleotide sequence ID" value="NZ_JABDSR010000010.1"/>
</dbReference>
<dbReference type="GO" id="GO:0016810">
    <property type="term" value="F:hydrolase activity, acting on carbon-nitrogen (but not peptide) bonds"/>
    <property type="evidence" value="ECO:0007669"/>
    <property type="project" value="InterPro"/>
</dbReference>
<dbReference type="PANTHER" id="PTHR22642">
    <property type="entry name" value="IMIDAZOLONEPROPIONASE"/>
    <property type="match status" value="1"/>
</dbReference>
<dbReference type="InterPro" id="IPR032466">
    <property type="entry name" value="Metal_Hydrolase"/>
</dbReference>
<dbReference type="InterPro" id="IPR013108">
    <property type="entry name" value="Amidohydro_3"/>
</dbReference>
<dbReference type="Gene3D" id="3.20.20.140">
    <property type="entry name" value="Metal-dependent hydrolases"/>
    <property type="match status" value="1"/>
</dbReference>
<evidence type="ECO:0000313" key="3">
    <source>
        <dbReference type="Proteomes" id="UP000568273"/>
    </source>
</evidence>
<dbReference type="CDD" id="cd01300">
    <property type="entry name" value="YtcJ_like"/>
    <property type="match status" value="1"/>
</dbReference>
<organism evidence="2 3">
    <name type="scientific">Peptoniphilus faecalis</name>
    <dbReference type="NCBI Taxonomy" id="2731255"/>
    <lineage>
        <taxon>Bacteria</taxon>
        <taxon>Bacillati</taxon>
        <taxon>Bacillota</taxon>
        <taxon>Tissierellia</taxon>
        <taxon>Tissierellales</taxon>
        <taxon>Peptoniphilaceae</taxon>
        <taxon>Peptoniphilus</taxon>
    </lineage>
</organism>
<reference evidence="2" key="1">
    <citation type="submission" date="2020-04" db="EMBL/GenBank/DDBJ databases">
        <title>Peptoniphilus sp. nov. isolated from swine feces.</title>
        <authorList>
            <person name="Ryu S.W."/>
        </authorList>
    </citation>
    <scope>NUCLEOTIDE SEQUENCE [LARGE SCALE GENOMIC DNA]</scope>
    <source>
        <strain evidence="2">AGMB00490</strain>
    </source>
</reference>
<dbReference type="PANTHER" id="PTHR22642:SF2">
    <property type="entry name" value="PROTEIN LONG AFTER FAR-RED 3"/>
    <property type="match status" value="1"/>
</dbReference>
<protein>
    <submittedName>
        <fullName evidence="2">Amidohydrolase</fullName>
    </submittedName>
</protein>
<dbReference type="InterPro" id="IPR033932">
    <property type="entry name" value="YtcJ-like"/>
</dbReference>
<dbReference type="AlphaFoldDB" id="A0A848RKE2"/>
<keyword evidence="3" id="KW-1185">Reference proteome</keyword>
<dbReference type="Pfam" id="PF07969">
    <property type="entry name" value="Amidohydro_3"/>
    <property type="match status" value="1"/>
</dbReference>
<evidence type="ECO:0000259" key="1">
    <source>
        <dbReference type="Pfam" id="PF07969"/>
    </source>
</evidence>
<comment type="caution">
    <text evidence="2">The sequence shown here is derived from an EMBL/GenBank/DDBJ whole genome shotgun (WGS) entry which is preliminary data.</text>
</comment>
<dbReference type="SUPFAM" id="SSF51556">
    <property type="entry name" value="Metallo-dependent hydrolases"/>
    <property type="match status" value="1"/>
</dbReference>
<feature type="domain" description="Amidohydrolase 3" evidence="1">
    <location>
        <begin position="49"/>
        <end position="537"/>
    </location>
</feature>
<name>A0A848RKE2_9FIRM</name>
<dbReference type="Gene3D" id="3.10.310.70">
    <property type="match status" value="1"/>
</dbReference>
<gene>
    <name evidence="2" type="ORF">HKO22_07850</name>
</gene>
<dbReference type="SUPFAM" id="SSF51338">
    <property type="entry name" value="Composite domain of metallo-dependent hydrolases"/>
    <property type="match status" value="1"/>
</dbReference>
<dbReference type="InterPro" id="IPR011059">
    <property type="entry name" value="Metal-dep_hydrolase_composite"/>
</dbReference>
<dbReference type="EMBL" id="JABDSR010000010">
    <property type="protein sequence ID" value="NMW85646.1"/>
    <property type="molecule type" value="Genomic_DNA"/>
</dbReference>
<accession>A0A848RKE2</accession>
<dbReference type="Gene3D" id="2.30.40.10">
    <property type="entry name" value="Urease, subunit C, domain 1"/>
    <property type="match status" value="1"/>
</dbReference>